<dbReference type="GO" id="GO:0008270">
    <property type="term" value="F:zinc ion binding"/>
    <property type="evidence" value="ECO:0007669"/>
    <property type="project" value="UniProtKB-KW"/>
</dbReference>
<feature type="region of interest" description="Disordered" evidence="2">
    <location>
        <begin position="250"/>
        <end position="370"/>
    </location>
</feature>
<dbReference type="EMBL" id="OZ034815">
    <property type="protein sequence ID" value="CAL1371295.1"/>
    <property type="molecule type" value="Genomic_DNA"/>
</dbReference>
<evidence type="ECO:0000313" key="5">
    <source>
        <dbReference type="Proteomes" id="UP001497516"/>
    </source>
</evidence>
<feature type="compositionally biased region" description="Basic and acidic residues" evidence="2">
    <location>
        <begin position="251"/>
        <end position="266"/>
    </location>
</feature>
<feature type="domain" description="CCHC-type" evidence="3">
    <location>
        <begin position="192"/>
        <end position="207"/>
    </location>
</feature>
<dbReference type="PANTHER" id="PTHR31286">
    <property type="entry name" value="GLYCINE-RICH CELL WALL STRUCTURAL PROTEIN 1.8-LIKE"/>
    <property type="match status" value="1"/>
</dbReference>
<dbReference type="InterPro" id="IPR001878">
    <property type="entry name" value="Znf_CCHC"/>
</dbReference>
<sequence>MAVVQFDDEDLAAGLARGELSLIGRLIGSPPPLYALRMMLGRVWRYKGDLTISAVEEGLTQFLFSQKTDLHKAVTKSPWIFDNFMVVLARWEDPTPAVADRLRWAPMALQIRKVPFGCFTEKIAWRLGSSLGELHDPPTLHRSDVSGGLYVRAVPVLDLTAPLPDTITAGHVDQSRGNFVASIKMEKVPHFCFLCGVIGHIGENCPRKEAFVGVTPKYGVFSVATESGSPVTEDTLSKRSRRFTWIRAAKHRPESARTRGTFKEPPQRSVPSPMLLTQEEGATEEWRDTRRPSPRRMGANFHSLAISPWNPGHSETSSAQFPEGNTSSDGTVPNSSSPAAKRARSGSAAADSSTLDKAVASSRDWAQPLP</sequence>
<evidence type="ECO:0000259" key="3">
    <source>
        <dbReference type="PROSITE" id="PS50158"/>
    </source>
</evidence>
<evidence type="ECO:0000313" key="4">
    <source>
        <dbReference type="EMBL" id="CAL1371295.1"/>
    </source>
</evidence>
<name>A0AAV2DCP6_9ROSI</name>
<dbReference type="InterPro" id="IPR025558">
    <property type="entry name" value="DUF4283"/>
</dbReference>
<keyword evidence="5" id="KW-1185">Reference proteome</keyword>
<evidence type="ECO:0000256" key="1">
    <source>
        <dbReference type="PROSITE-ProRule" id="PRU00047"/>
    </source>
</evidence>
<dbReference type="PROSITE" id="PS50158">
    <property type="entry name" value="ZF_CCHC"/>
    <property type="match status" value="1"/>
</dbReference>
<evidence type="ECO:0000256" key="2">
    <source>
        <dbReference type="SAM" id="MobiDB-lite"/>
    </source>
</evidence>
<reference evidence="4 5" key="1">
    <citation type="submission" date="2024-04" db="EMBL/GenBank/DDBJ databases">
        <authorList>
            <person name="Fracassetti M."/>
        </authorList>
    </citation>
    <scope>NUCLEOTIDE SEQUENCE [LARGE SCALE GENOMIC DNA]</scope>
</reference>
<accession>A0AAV2DCP6</accession>
<proteinExistence type="predicted"/>
<dbReference type="GO" id="GO:0003676">
    <property type="term" value="F:nucleic acid binding"/>
    <property type="evidence" value="ECO:0007669"/>
    <property type="project" value="InterPro"/>
</dbReference>
<dbReference type="PANTHER" id="PTHR31286:SF180">
    <property type="entry name" value="OS10G0362600 PROTEIN"/>
    <property type="match status" value="1"/>
</dbReference>
<dbReference type="AlphaFoldDB" id="A0AAV2DCP6"/>
<dbReference type="Pfam" id="PF14111">
    <property type="entry name" value="DUF4283"/>
    <property type="match status" value="1"/>
</dbReference>
<keyword evidence="1" id="KW-0479">Metal-binding</keyword>
<keyword evidence="1" id="KW-0863">Zinc-finger</keyword>
<gene>
    <name evidence="4" type="ORF">LTRI10_LOCUS13369</name>
</gene>
<dbReference type="InterPro" id="IPR040256">
    <property type="entry name" value="At4g02000-like"/>
</dbReference>
<feature type="compositionally biased region" description="Polar residues" evidence="2">
    <location>
        <begin position="313"/>
        <end position="334"/>
    </location>
</feature>
<dbReference type="Proteomes" id="UP001497516">
    <property type="component" value="Chromosome 2"/>
</dbReference>
<protein>
    <recommendedName>
        <fullName evidence="3">CCHC-type domain-containing protein</fullName>
    </recommendedName>
</protein>
<organism evidence="4 5">
    <name type="scientific">Linum trigynum</name>
    <dbReference type="NCBI Taxonomy" id="586398"/>
    <lineage>
        <taxon>Eukaryota</taxon>
        <taxon>Viridiplantae</taxon>
        <taxon>Streptophyta</taxon>
        <taxon>Embryophyta</taxon>
        <taxon>Tracheophyta</taxon>
        <taxon>Spermatophyta</taxon>
        <taxon>Magnoliopsida</taxon>
        <taxon>eudicotyledons</taxon>
        <taxon>Gunneridae</taxon>
        <taxon>Pentapetalae</taxon>
        <taxon>rosids</taxon>
        <taxon>fabids</taxon>
        <taxon>Malpighiales</taxon>
        <taxon>Linaceae</taxon>
        <taxon>Linum</taxon>
    </lineage>
</organism>
<keyword evidence="1" id="KW-0862">Zinc</keyword>
<feature type="compositionally biased region" description="Low complexity" evidence="2">
    <location>
        <begin position="335"/>
        <end position="353"/>
    </location>
</feature>